<evidence type="ECO:0000313" key="1">
    <source>
        <dbReference type="EMBL" id="CAD1468553.1"/>
    </source>
</evidence>
<dbReference type="Proteomes" id="UP000752696">
    <property type="component" value="Unassembled WGS sequence"/>
</dbReference>
<proteinExistence type="predicted"/>
<protein>
    <submittedName>
        <fullName evidence="1">Uncharacterized protein</fullName>
    </submittedName>
</protein>
<dbReference type="EMBL" id="CAJDYZ010000736">
    <property type="protein sequence ID" value="CAD1468553.1"/>
    <property type="molecule type" value="Genomic_DNA"/>
</dbReference>
<sequence length="97" mass="11268">VKSCAMFVSESWKELNNILQRASVLQSVDCQTHNYRSQRNGLQPEILRDVFDHCPFDEICGYSYPAQHYVDSAFTQMDRPRIALKRSPDLAMLDFHS</sequence>
<comment type="caution">
    <text evidence="1">The sequence shown here is derived from an EMBL/GenBank/DDBJ whole genome shotgun (WGS) entry which is preliminary data.</text>
</comment>
<feature type="non-terminal residue" evidence="1">
    <location>
        <position position="1"/>
    </location>
</feature>
<evidence type="ECO:0000313" key="2">
    <source>
        <dbReference type="Proteomes" id="UP000752696"/>
    </source>
</evidence>
<gene>
    <name evidence="1" type="ORF">MHI_LOCUS53717</name>
</gene>
<keyword evidence="2" id="KW-1185">Reference proteome</keyword>
<name>A0A6V7GY09_9HYME</name>
<reference evidence="1" key="1">
    <citation type="submission" date="2020-07" db="EMBL/GenBank/DDBJ databases">
        <authorList>
            <person name="Nazaruddin N."/>
        </authorList>
    </citation>
    <scope>NUCLEOTIDE SEQUENCE</scope>
</reference>
<dbReference type="AlphaFoldDB" id="A0A6V7GY09"/>
<organism evidence="1 2">
    <name type="scientific">Heterotrigona itama</name>
    <dbReference type="NCBI Taxonomy" id="395501"/>
    <lineage>
        <taxon>Eukaryota</taxon>
        <taxon>Metazoa</taxon>
        <taxon>Ecdysozoa</taxon>
        <taxon>Arthropoda</taxon>
        <taxon>Hexapoda</taxon>
        <taxon>Insecta</taxon>
        <taxon>Pterygota</taxon>
        <taxon>Neoptera</taxon>
        <taxon>Endopterygota</taxon>
        <taxon>Hymenoptera</taxon>
        <taxon>Apocrita</taxon>
        <taxon>Aculeata</taxon>
        <taxon>Apoidea</taxon>
        <taxon>Anthophila</taxon>
        <taxon>Apidae</taxon>
        <taxon>Heterotrigona</taxon>
    </lineage>
</organism>
<feature type="non-terminal residue" evidence="1">
    <location>
        <position position="97"/>
    </location>
</feature>
<accession>A0A6V7GY09</accession>